<dbReference type="Gene3D" id="4.10.240.10">
    <property type="entry name" value="Zn(2)-C6 fungal-type DNA-binding domain"/>
    <property type="match status" value="1"/>
</dbReference>
<dbReference type="Pfam" id="PF00172">
    <property type="entry name" value="Zn_clus"/>
    <property type="match status" value="1"/>
</dbReference>
<dbReference type="InParanoid" id="A5DMV1"/>
<dbReference type="PANTHER" id="PTHR31313:SF81">
    <property type="entry name" value="TY1 ENHANCER ACTIVATOR"/>
    <property type="match status" value="1"/>
</dbReference>
<evidence type="ECO:0000256" key="2">
    <source>
        <dbReference type="ARBA" id="ARBA00022723"/>
    </source>
</evidence>
<dbReference type="VEuPathDB" id="FungiDB:PGUG_04602"/>
<evidence type="ECO:0000259" key="8">
    <source>
        <dbReference type="PROSITE" id="PS50048"/>
    </source>
</evidence>
<evidence type="ECO:0000313" key="10">
    <source>
        <dbReference type="Proteomes" id="UP000001997"/>
    </source>
</evidence>
<dbReference type="KEGG" id="pgu:PGUG_04602"/>
<dbReference type="GO" id="GO:0008270">
    <property type="term" value="F:zinc ion binding"/>
    <property type="evidence" value="ECO:0007669"/>
    <property type="project" value="InterPro"/>
</dbReference>
<dbReference type="HOGENOM" id="CLU_007003_7_1_1"/>
<dbReference type="CDD" id="cd00067">
    <property type="entry name" value="GAL4"/>
    <property type="match status" value="1"/>
</dbReference>
<feature type="domain" description="Zn(2)-C6 fungal-type" evidence="8">
    <location>
        <begin position="4"/>
        <end position="34"/>
    </location>
</feature>
<sequence>MVVACSPCRKRKIKCDGNKPFCFQCKQRLQHCSYDRISDKRKRSHAEFEELTKRYERAKELIAAIAEGGKKSEEVVKMLQSDSNDSKSFKSEETSPQVPFENIEFENKLLRSDGHGKLSFYGETSNVPMIVKDVPKERRTVPSLSYDFLRVNSTIFTGTSEEKVLELLTLYFSWQHTYYNIFNKGLFLRDMQTNGPFFSEFLHHSILSHAVHFSDQYEEGNELNDPFYKRAIAMLPDELENASITTIQGLLLLASKESGVGNISLGWIHSGIAFRIAIDLGLHLDGTKLKSDGTISEDEDNVRQDTFWGCYIFDHGWSFYLGRPSAMNELDILLEFPNYTYESPVQWAPFYENDGEHEGELVDFYPKNTRTAIIKLYLILKEIISSIYSQSFKKNSKQNYLEALEVCHQRLVEWQAELPNPLQYNDAIMHPAVIMVHTMYHSAIVFLFRPFFKLGGQDWTHSNIPDPLVKGKTSANSIIDLLGRYRDSYSLRKIPNLAVYVSSTATTVFLAITSLGIAANVTELSTCRTILCELCKSWPDANSIYKILNDRLEGNIEQEASVMTKWDDYQFNDLQDLLFGSDFYIDWSNLSP</sequence>
<dbReference type="InterPro" id="IPR001138">
    <property type="entry name" value="Zn2Cys6_DnaBD"/>
</dbReference>
<dbReference type="InterPro" id="IPR036864">
    <property type="entry name" value="Zn2-C6_fun-type_DNA-bd_sf"/>
</dbReference>
<dbReference type="SUPFAM" id="SSF57701">
    <property type="entry name" value="Zn2/Cys6 DNA-binding domain"/>
    <property type="match status" value="1"/>
</dbReference>
<keyword evidence="7" id="KW-0539">Nucleus</keyword>
<accession>A5DMV1</accession>
<dbReference type="GO" id="GO:0006351">
    <property type="term" value="P:DNA-templated transcription"/>
    <property type="evidence" value="ECO:0007669"/>
    <property type="project" value="InterPro"/>
</dbReference>
<dbReference type="GO" id="GO:0003677">
    <property type="term" value="F:DNA binding"/>
    <property type="evidence" value="ECO:0007669"/>
    <property type="project" value="UniProtKB-KW"/>
</dbReference>
<dbReference type="STRING" id="294746.A5DMV1"/>
<evidence type="ECO:0000256" key="1">
    <source>
        <dbReference type="ARBA" id="ARBA00004123"/>
    </source>
</evidence>
<keyword evidence="10" id="KW-1185">Reference proteome</keyword>
<dbReference type="GeneID" id="5125478"/>
<evidence type="ECO:0000313" key="9">
    <source>
        <dbReference type="EMBL" id="EDK40504.2"/>
    </source>
</evidence>
<evidence type="ECO:0000256" key="3">
    <source>
        <dbReference type="ARBA" id="ARBA00022833"/>
    </source>
</evidence>
<evidence type="ECO:0000256" key="4">
    <source>
        <dbReference type="ARBA" id="ARBA00023015"/>
    </source>
</evidence>
<dbReference type="EMBL" id="CH408159">
    <property type="protein sequence ID" value="EDK40504.2"/>
    <property type="molecule type" value="Genomic_DNA"/>
</dbReference>
<dbReference type="InterPro" id="IPR051615">
    <property type="entry name" value="Transcr_Regulatory_Elem"/>
</dbReference>
<dbReference type="PROSITE" id="PS50048">
    <property type="entry name" value="ZN2_CY6_FUNGAL_2"/>
    <property type="match status" value="1"/>
</dbReference>
<dbReference type="Proteomes" id="UP000001997">
    <property type="component" value="Unassembled WGS sequence"/>
</dbReference>
<evidence type="ECO:0000256" key="7">
    <source>
        <dbReference type="ARBA" id="ARBA00023242"/>
    </source>
</evidence>
<organism evidence="9 10">
    <name type="scientific">Meyerozyma guilliermondii (strain ATCC 6260 / CBS 566 / DSM 6381 / JCM 1539 / NBRC 10279 / NRRL Y-324)</name>
    <name type="common">Yeast</name>
    <name type="synonym">Candida guilliermondii</name>
    <dbReference type="NCBI Taxonomy" id="294746"/>
    <lineage>
        <taxon>Eukaryota</taxon>
        <taxon>Fungi</taxon>
        <taxon>Dikarya</taxon>
        <taxon>Ascomycota</taxon>
        <taxon>Saccharomycotina</taxon>
        <taxon>Pichiomycetes</taxon>
        <taxon>Debaryomycetaceae</taxon>
        <taxon>Meyerozyma</taxon>
    </lineage>
</organism>
<dbReference type="SMART" id="SM00066">
    <property type="entry name" value="GAL4"/>
    <property type="match status" value="1"/>
</dbReference>
<evidence type="ECO:0000256" key="5">
    <source>
        <dbReference type="ARBA" id="ARBA00023125"/>
    </source>
</evidence>
<keyword evidence="5" id="KW-0238">DNA-binding</keyword>
<evidence type="ECO:0000256" key="6">
    <source>
        <dbReference type="ARBA" id="ARBA00023163"/>
    </source>
</evidence>
<dbReference type="GO" id="GO:0005634">
    <property type="term" value="C:nucleus"/>
    <property type="evidence" value="ECO:0007669"/>
    <property type="project" value="UniProtKB-SubCell"/>
</dbReference>
<protein>
    <recommendedName>
        <fullName evidence="8">Zn(2)-C6 fungal-type domain-containing protein</fullName>
    </recommendedName>
</protein>
<dbReference type="OrthoDB" id="2428527at2759"/>
<dbReference type="InterPro" id="IPR007219">
    <property type="entry name" value="XnlR_reg_dom"/>
</dbReference>
<dbReference type="AlphaFoldDB" id="A5DMV1"/>
<dbReference type="SMART" id="SM00906">
    <property type="entry name" value="Fungal_trans"/>
    <property type="match status" value="1"/>
</dbReference>
<proteinExistence type="predicted"/>
<dbReference type="CDD" id="cd12148">
    <property type="entry name" value="fungal_TF_MHR"/>
    <property type="match status" value="1"/>
</dbReference>
<comment type="subcellular location">
    <subcellularLocation>
        <location evidence="1">Nucleus</location>
    </subcellularLocation>
</comment>
<keyword evidence="4" id="KW-0805">Transcription regulation</keyword>
<dbReference type="PROSITE" id="PS00463">
    <property type="entry name" value="ZN2_CY6_FUNGAL_1"/>
    <property type="match status" value="1"/>
</dbReference>
<keyword evidence="3" id="KW-0862">Zinc</keyword>
<dbReference type="PANTHER" id="PTHR31313">
    <property type="entry name" value="TY1 ENHANCER ACTIVATOR"/>
    <property type="match status" value="1"/>
</dbReference>
<dbReference type="GO" id="GO:0000981">
    <property type="term" value="F:DNA-binding transcription factor activity, RNA polymerase II-specific"/>
    <property type="evidence" value="ECO:0007669"/>
    <property type="project" value="InterPro"/>
</dbReference>
<dbReference type="eggNOG" id="ENOG502QTSE">
    <property type="taxonomic scope" value="Eukaryota"/>
</dbReference>
<name>A5DMV1_PICGU</name>
<reference evidence="9 10" key="1">
    <citation type="journal article" date="2009" name="Nature">
        <title>Evolution of pathogenicity and sexual reproduction in eight Candida genomes.</title>
        <authorList>
            <person name="Butler G."/>
            <person name="Rasmussen M.D."/>
            <person name="Lin M.F."/>
            <person name="Santos M.A."/>
            <person name="Sakthikumar S."/>
            <person name="Munro C.A."/>
            <person name="Rheinbay E."/>
            <person name="Grabherr M."/>
            <person name="Forche A."/>
            <person name="Reedy J.L."/>
            <person name="Agrafioti I."/>
            <person name="Arnaud M.B."/>
            <person name="Bates S."/>
            <person name="Brown A.J."/>
            <person name="Brunke S."/>
            <person name="Costanzo M.C."/>
            <person name="Fitzpatrick D.A."/>
            <person name="de Groot P.W."/>
            <person name="Harris D."/>
            <person name="Hoyer L.L."/>
            <person name="Hube B."/>
            <person name="Klis F.M."/>
            <person name="Kodira C."/>
            <person name="Lennard N."/>
            <person name="Logue M.E."/>
            <person name="Martin R."/>
            <person name="Neiman A.M."/>
            <person name="Nikolaou E."/>
            <person name="Quail M.A."/>
            <person name="Quinn J."/>
            <person name="Santos M.C."/>
            <person name="Schmitzberger F.F."/>
            <person name="Sherlock G."/>
            <person name="Shah P."/>
            <person name="Silverstein K.A."/>
            <person name="Skrzypek M.S."/>
            <person name="Soll D."/>
            <person name="Staggs R."/>
            <person name="Stansfield I."/>
            <person name="Stumpf M.P."/>
            <person name="Sudbery P.E."/>
            <person name="Srikantha T."/>
            <person name="Zeng Q."/>
            <person name="Berman J."/>
            <person name="Berriman M."/>
            <person name="Heitman J."/>
            <person name="Gow N.A."/>
            <person name="Lorenz M.C."/>
            <person name="Birren B.W."/>
            <person name="Kellis M."/>
            <person name="Cuomo C.A."/>
        </authorList>
    </citation>
    <scope>NUCLEOTIDE SEQUENCE [LARGE SCALE GENOMIC DNA]</scope>
    <source>
        <strain evidence="10">ATCC 6260 / CBS 566 / DSM 6381 / JCM 1539 / NBRC 10279 / NRRL Y-324</strain>
    </source>
</reference>
<gene>
    <name evidence="9" type="ORF">PGUG_04602</name>
</gene>
<keyword evidence="6" id="KW-0804">Transcription</keyword>
<keyword evidence="2" id="KW-0479">Metal-binding</keyword>
<dbReference type="RefSeq" id="XP_001483873.2">
    <property type="nucleotide sequence ID" value="XM_001483823.1"/>
</dbReference>
<dbReference type="OMA" id="SSEVWIP"/>
<dbReference type="Pfam" id="PF04082">
    <property type="entry name" value="Fungal_trans"/>
    <property type="match status" value="1"/>
</dbReference>